<dbReference type="PANTHER" id="PTHR30518:SF2">
    <property type="entry name" value="ENDOLYTIC MUREIN TRANSGLYCOSYLASE"/>
    <property type="match status" value="1"/>
</dbReference>
<evidence type="ECO:0000256" key="3">
    <source>
        <dbReference type="ARBA" id="ARBA00022989"/>
    </source>
</evidence>
<evidence type="ECO:0000256" key="4">
    <source>
        <dbReference type="ARBA" id="ARBA00023136"/>
    </source>
</evidence>
<evidence type="ECO:0000256" key="1">
    <source>
        <dbReference type="ARBA" id="ARBA00022475"/>
    </source>
</evidence>
<dbReference type="AlphaFoldDB" id="A0A7X9HTE1"/>
<evidence type="ECO:0000256" key="5">
    <source>
        <dbReference type="ARBA" id="ARBA00023239"/>
    </source>
</evidence>
<keyword evidence="5 7" id="KW-0456">Lyase</keyword>
<name>A0A7X9HTE1_UNCKA</name>
<dbReference type="GO" id="GO:0005886">
    <property type="term" value="C:plasma membrane"/>
    <property type="evidence" value="ECO:0007669"/>
    <property type="project" value="UniProtKB-SubCell"/>
</dbReference>
<evidence type="ECO:0000256" key="2">
    <source>
        <dbReference type="ARBA" id="ARBA00022692"/>
    </source>
</evidence>
<dbReference type="EC" id="4.2.2.29" evidence="7"/>
<feature type="transmembrane region" description="Helical" evidence="7">
    <location>
        <begin position="21"/>
        <end position="41"/>
    </location>
</feature>
<dbReference type="Gene3D" id="3.30.1490.480">
    <property type="entry name" value="Endolytic murein transglycosylase"/>
    <property type="match status" value="1"/>
</dbReference>
<comment type="similarity">
    <text evidence="7">Belongs to the transglycosylase MltG family.</text>
</comment>
<keyword evidence="3 7" id="KW-1133">Transmembrane helix</keyword>
<dbReference type="InterPro" id="IPR003770">
    <property type="entry name" value="MLTG-like"/>
</dbReference>
<organism evidence="8 9">
    <name type="scientific">candidate division WWE3 bacterium</name>
    <dbReference type="NCBI Taxonomy" id="2053526"/>
    <lineage>
        <taxon>Bacteria</taxon>
        <taxon>Katanobacteria</taxon>
    </lineage>
</organism>
<dbReference type="Gene3D" id="3.30.160.60">
    <property type="entry name" value="Classic Zinc Finger"/>
    <property type="match status" value="1"/>
</dbReference>
<dbReference type="Pfam" id="PF02618">
    <property type="entry name" value="YceG"/>
    <property type="match status" value="1"/>
</dbReference>
<evidence type="ECO:0000256" key="7">
    <source>
        <dbReference type="HAMAP-Rule" id="MF_02065"/>
    </source>
</evidence>
<comment type="function">
    <text evidence="7">Functions as a peptidoglycan terminase that cleaves nascent peptidoglycan strands endolytically to terminate their elongation.</text>
</comment>
<keyword evidence="4 7" id="KW-0472">Membrane</keyword>
<keyword evidence="6 7" id="KW-0961">Cell wall biogenesis/degradation</keyword>
<sequence length="357" mass="40671">MIEELDPAKYHVLTPEKKRKLTVFLVILFLVIIPALLFVYYKIAVWRPSQSGKEVTLEIDSGKSVFEVADILASKDAINSEFLFILYVFLNRGETNIQAGTYTIKAGTPLVKVIEQLQHGKNDITLTFLEGWRREEFARLASQRLEKVDYKEFLDLTSGLEGYLFPDTYFVNKDIQDQELVNLLRETFDKKTSDLLSIESLNKVGIKKEDVIILASMVEREVSNEADRPVVAGILIKRWREGMKLDVDATTQYAVVLRRLCGAEGTCIPTLDEYMRLDWWPKDLSKEELEFDSPYNTRLKAGLPPAPISSVSLSALNAVVNFQNSSYYFYLTDKSGVTHFAKTLAEHNSNIAKYLVD</sequence>
<comment type="subcellular location">
    <subcellularLocation>
        <location evidence="7">Cell membrane</location>
        <topology evidence="7">Single-pass membrane protein</topology>
    </subcellularLocation>
</comment>
<dbReference type="NCBIfam" id="TIGR00247">
    <property type="entry name" value="endolytic transglycosylase MltG"/>
    <property type="match status" value="1"/>
</dbReference>
<proteinExistence type="inferred from homology"/>
<feature type="site" description="Important for catalytic activity" evidence="7">
    <location>
        <position position="221"/>
    </location>
</feature>
<comment type="caution">
    <text evidence="8">The sequence shown here is derived from an EMBL/GenBank/DDBJ whole genome shotgun (WGS) entry which is preliminary data.</text>
</comment>
<dbReference type="GO" id="GO:0009252">
    <property type="term" value="P:peptidoglycan biosynthetic process"/>
    <property type="evidence" value="ECO:0007669"/>
    <property type="project" value="UniProtKB-UniRule"/>
</dbReference>
<comment type="catalytic activity">
    <reaction evidence="7">
        <text>a peptidoglycan chain = a peptidoglycan chain with N-acetyl-1,6-anhydromuramyl-[peptide] at the reducing end + a peptidoglycan chain with N-acetylglucosamine at the non-reducing end.</text>
        <dbReference type="EC" id="4.2.2.29"/>
    </reaction>
</comment>
<gene>
    <name evidence="7 8" type="primary">mltG</name>
    <name evidence="8" type="ORF">GYA37_00520</name>
</gene>
<evidence type="ECO:0000313" key="8">
    <source>
        <dbReference type="EMBL" id="NMB91313.1"/>
    </source>
</evidence>
<dbReference type="HAMAP" id="MF_02065">
    <property type="entry name" value="MltG"/>
    <property type="match status" value="1"/>
</dbReference>
<dbReference type="EMBL" id="JAAZNV010000006">
    <property type="protein sequence ID" value="NMB91313.1"/>
    <property type="molecule type" value="Genomic_DNA"/>
</dbReference>
<evidence type="ECO:0000313" key="9">
    <source>
        <dbReference type="Proteomes" id="UP000590542"/>
    </source>
</evidence>
<dbReference type="Proteomes" id="UP000590542">
    <property type="component" value="Unassembled WGS sequence"/>
</dbReference>
<reference evidence="8 9" key="1">
    <citation type="journal article" date="2020" name="Biotechnol. Biofuels">
        <title>New insights from the biogas microbiome by comprehensive genome-resolved metagenomics of nearly 1600 species originating from multiple anaerobic digesters.</title>
        <authorList>
            <person name="Campanaro S."/>
            <person name="Treu L."/>
            <person name="Rodriguez-R L.M."/>
            <person name="Kovalovszki A."/>
            <person name="Ziels R.M."/>
            <person name="Maus I."/>
            <person name="Zhu X."/>
            <person name="Kougias P.G."/>
            <person name="Basile A."/>
            <person name="Luo G."/>
            <person name="Schluter A."/>
            <person name="Konstantinidis K.T."/>
            <person name="Angelidaki I."/>
        </authorList>
    </citation>
    <scope>NUCLEOTIDE SEQUENCE [LARGE SCALE GENOMIC DNA]</scope>
    <source>
        <strain evidence="8">AS27yjCOA_202</strain>
    </source>
</reference>
<evidence type="ECO:0000256" key="6">
    <source>
        <dbReference type="ARBA" id="ARBA00023316"/>
    </source>
</evidence>
<dbReference type="GO" id="GO:0008932">
    <property type="term" value="F:lytic endotransglycosylase activity"/>
    <property type="evidence" value="ECO:0007669"/>
    <property type="project" value="UniProtKB-UniRule"/>
</dbReference>
<keyword evidence="1 7" id="KW-1003">Cell membrane</keyword>
<dbReference type="GO" id="GO:0071555">
    <property type="term" value="P:cell wall organization"/>
    <property type="evidence" value="ECO:0007669"/>
    <property type="project" value="UniProtKB-KW"/>
</dbReference>
<protein>
    <recommendedName>
        <fullName evidence="7">Endolytic murein transglycosylase</fullName>
        <ecNumber evidence="7">4.2.2.29</ecNumber>
    </recommendedName>
    <alternativeName>
        <fullName evidence="7">Peptidoglycan lytic transglycosylase</fullName>
    </alternativeName>
    <alternativeName>
        <fullName evidence="7">Peptidoglycan polymerization terminase</fullName>
    </alternativeName>
</protein>
<dbReference type="PANTHER" id="PTHR30518">
    <property type="entry name" value="ENDOLYTIC MUREIN TRANSGLYCOSYLASE"/>
    <property type="match status" value="1"/>
</dbReference>
<accession>A0A7X9HTE1</accession>
<keyword evidence="2 7" id="KW-0812">Transmembrane</keyword>